<evidence type="ECO:0000313" key="1">
    <source>
        <dbReference type="EMBL" id="GAY24434.1"/>
    </source>
</evidence>
<comment type="caution">
    <text evidence="1">The sequence shown here is derived from an EMBL/GenBank/DDBJ whole genome shotgun (WGS) entry which is preliminary data.</text>
</comment>
<evidence type="ECO:0000313" key="2">
    <source>
        <dbReference type="Proteomes" id="UP000221538"/>
    </source>
</evidence>
<proteinExistence type="predicted"/>
<dbReference type="EMBL" id="BEWI01000032">
    <property type="protein sequence ID" value="GAY24434.1"/>
    <property type="molecule type" value="Genomic_DNA"/>
</dbReference>
<sequence>MKPAITTTVMPSLSFLRRRVRPMLQHGIGTRILTKRPS</sequence>
<dbReference type="AlphaFoldDB" id="A0A292ZN83"/>
<protein>
    <submittedName>
        <fullName evidence="1">Uncharacterized protein</fullName>
    </submittedName>
</protein>
<name>A0A292ZN83_SPHSA</name>
<gene>
    <name evidence="1" type="ORF">SFOMI_5014</name>
</gene>
<dbReference type="Proteomes" id="UP000221538">
    <property type="component" value="Unassembled WGS sequence"/>
</dbReference>
<accession>A0A292ZN83</accession>
<organism evidence="1 2">
    <name type="scientific">Sphingobium fuliginis (strain ATCC 27551)</name>
    <dbReference type="NCBI Taxonomy" id="336203"/>
    <lineage>
        <taxon>Bacteria</taxon>
        <taxon>Pseudomonadati</taxon>
        <taxon>Pseudomonadota</taxon>
        <taxon>Alphaproteobacteria</taxon>
        <taxon>Sphingomonadales</taxon>
        <taxon>Sphingomonadaceae</taxon>
        <taxon>Sphingobium</taxon>
    </lineage>
</organism>
<reference evidence="1 2" key="2">
    <citation type="journal article" date="2013" name="Environ. Sci. Technol.">
        <title>The 4-tert-butylphenol-utilizing bacterium Sphingobium fuliginis OMI can degrade bisphenols via phenolic ring hydroxylation and meta-cleavage pathway.</title>
        <authorList>
            <person name="Ogata Y."/>
            <person name="Goda S."/>
            <person name="Toyama T."/>
            <person name="Sei K."/>
            <person name="Ike M."/>
        </authorList>
    </citation>
    <scope>NUCLEOTIDE SEQUENCE [LARGE SCALE GENOMIC DNA]</scope>
    <source>
        <strain evidence="1 2">OMI</strain>
    </source>
</reference>
<reference evidence="1 2" key="1">
    <citation type="journal article" date="2013" name="Biodegradation">
        <title>Occurrence of 4-tert-butylphenol (4-t-BP) biodegradation in an aquatic sample caused by the presence of Spirodela polyrrhiza and isolation of a 4-t-BP-utilizing bacterium.</title>
        <authorList>
            <person name="Ogata Y."/>
            <person name="Toyama T."/>
            <person name="Yu N."/>
            <person name="Wang X."/>
            <person name="Sei K."/>
            <person name="Ike M."/>
        </authorList>
    </citation>
    <scope>NUCLEOTIDE SEQUENCE [LARGE SCALE GENOMIC DNA]</scope>
    <source>
        <strain evidence="1 2">OMI</strain>
    </source>
</reference>